<evidence type="ECO:0000256" key="1">
    <source>
        <dbReference type="SAM" id="MobiDB-lite"/>
    </source>
</evidence>
<evidence type="ECO:0000313" key="2">
    <source>
        <dbReference type="EMBL" id="PLW57117.1"/>
    </source>
</evidence>
<dbReference type="STRING" id="200324.A0A2N5W4G3"/>
<protein>
    <submittedName>
        <fullName evidence="2">Uncharacterized protein</fullName>
    </submittedName>
</protein>
<gene>
    <name evidence="2" type="ORF">PCANC_01902</name>
</gene>
<dbReference type="EMBL" id="PGCJ01000014">
    <property type="protein sequence ID" value="PLW57117.1"/>
    <property type="molecule type" value="Genomic_DNA"/>
</dbReference>
<evidence type="ECO:0000313" key="3">
    <source>
        <dbReference type="Proteomes" id="UP000235388"/>
    </source>
</evidence>
<dbReference type="AlphaFoldDB" id="A0A2N5W4G3"/>
<keyword evidence="3" id="KW-1185">Reference proteome</keyword>
<dbReference type="PANTHER" id="PTHR33096:SF1">
    <property type="entry name" value="CXC1-LIKE CYSTEINE CLUSTER ASSOCIATED WITH KDZ TRANSPOSASES DOMAIN-CONTAINING PROTEIN"/>
    <property type="match status" value="1"/>
</dbReference>
<sequence>MLRLDRADEELEQLAFEFRRCLSWGVQYRNQLKHCIEECVFDTGGEHLKAILDSNFGQISYQTRRLVSDELELVQKKHEELLLMWDPDVEKIAALGVAFHAAVPVEWSATLTYLKTYSRPTQSNPDLNLMMEDTELNAQDSDGDSNDGDIPTTGNDINDGELPPLSDLVDIEDMAAPAS</sequence>
<accession>A0A2N5W4G3</accession>
<dbReference type="Proteomes" id="UP000235388">
    <property type="component" value="Unassembled WGS sequence"/>
</dbReference>
<dbReference type="OrthoDB" id="2507030at2759"/>
<dbReference type="PANTHER" id="PTHR33096">
    <property type="entry name" value="CXC2 DOMAIN-CONTAINING PROTEIN"/>
    <property type="match status" value="1"/>
</dbReference>
<reference evidence="2 3" key="1">
    <citation type="submission" date="2017-11" db="EMBL/GenBank/DDBJ databases">
        <title>De novo assembly and phasing of dikaryotic genomes from two isolates of Puccinia coronata f. sp. avenae, the causal agent of oat crown rust.</title>
        <authorList>
            <person name="Miller M.E."/>
            <person name="Zhang Y."/>
            <person name="Omidvar V."/>
            <person name="Sperschneider J."/>
            <person name="Schwessinger B."/>
            <person name="Raley C."/>
            <person name="Palmer J.M."/>
            <person name="Garnica D."/>
            <person name="Upadhyaya N."/>
            <person name="Rathjen J."/>
            <person name="Taylor J.M."/>
            <person name="Park R.F."/>
            <person name="Dodds P.N."/>
            <person name="Hirsch C.D."/>
            <person name="Kianian S.F."/>
            <person name="Figueroa M."/>
        </authorList>
    </citation>
    <scope>NUCLEOTIDE SEQUENCE [LARGE SCALE GENOMIC DNA]</scope>
    <source>
        <strain evidence="2">12NC29</strain>
    </source>
</reference>
<organism evidence="2 3">
    <name type="scientific">Puccinia coronata f. sp. avenae</name>
    <dbReference type="NCBI Taxonomy" id="200324"/>
    <lineage>
        <taxon>Eukaryota</taxon>
        <taxon>Fungi</taxon>
        <taxon>Dikarya</taxon>
        <taxon>Basidiomycota</taxon>
        <taxon>Pucciniomycotina</taxon>
        <taxon>Pucciniomycetes</taxon>
        <taxon>Pucciniales</taxon>
        <taxon>Pucciniaceae</taxon>
        <taxon>Puccinia</taxon>
    </lineage>
</organism>
<proteinExistence type="predicted"/>
<comment type="caution">
    <text evidence="2">The sequence shown here is derived from an EMBL/GenBank/DDBJ whole genome shotgun (WGS) entry which is preliminary data.</text>
</comment>
<feature type="region of interest" description="Disordered" evidence="1">
    <location>
        <begin position="136"/>
        <end position="179"/>
    </location>
</feature>
<name>A0A2N5W4G3_9BASI</name>